<name>A0A8A4TK88_SULCO</name>
<keyword evidence="3" id="KW-1185">Reference proteome</keyword>
<dbReference type="Gene3D" id="3.40.50.2000">
    <property type="entry name" value="Glycogen Phosphorylase B"/>
    <property type="match status" value="1"/>
</dbReference>
<evidence type="ECO:0008006" key="4">
    <source>
        <dbReference type="Google" id="ProtNLM"/>
    </source>
</evidence>
<feature type="region of interest" description="Disordered" evidence="1">
    <location>
        <begin position="358"/>
        <end position="379"/>
    </location>
</feature>
<dbReference type="SUPFAM" id="SSF53756">
    <property type="entry name" value="UDP-Glycosyltransferase/glycogen phosphorylase"/>
    <property type="match status" value="1"/>
</dbReference>
<dbReference type="KEGG" id="scor:J3U87_28530"/>
<evidence type="ECO:0000313" key="2">
    <source>
        <dbReference type="EMBL" id="QTD49552.1"/>
    </source>
</evidence>
<dbReference type="NCBIfam" id="TIGR00661">
    <property type="entry name" value="MJ1255"/>
    <property type="match status" value="1"/>
</dbReference>
<sequence>MVNVVYGVSGEGSGHATRSKFILHHLLERGHKVKVVTYDRGYALLKDEFDCFETEGLHISVEDNEVSKRKTVIENLKKLPHGRRRLQTLQKEVYDGFEPDCVITDFEPMTAWLASRYDLPLITIDNQHAMRYMKYPCPEYLSKQRRLTEMVIRAMVPKPDVCLVTSFYHGKPTNDRTFLFPPILREEFYDLKPVTEDFILVYLTRGFESFTEKLKQFRRERFVIYGCDMTGEYGPLHYKPFSATEFPRDLAACKAVMATAGFSLITESLYLHKPFLAVPMAGQFEQEINAYLLQRLSYGKAVREIHSDAIGAFLYHLPDYRAHLQGYKAIQQVSLTAKLDQLLAHRCAEARDFRIRRQSGENGAESELDVDPTVASSSS</sequence>
<dbReference type="RefSeq" id="WP_237379183.1">
    <property type="nucleotide sequence ID" value="NZ_CP071793.1"/>
</dbReference>
<dbReference type="GO" id="GO:0016757">
    <property type="term" value="F:glycosyltransferase activity"/>
    <property type="evidence" value="ECO:0007669"/>
    <property type="project" value="TreeGrafter"/>
</dbReference>
<dbReference type="PANTHER" id="PTHR21015">
    <property type="entry name" value="UDP-N-ACETYLGLUCOSAMINE--N-ACETYLMURAMYL-(PENTAPEPTIDE) PYROPHOSPHORYL-UNDECAPRENOL N-ACETYLGLUCOSAMINE TRANSFERASE 1"/>
    <property type="match status" value="1"/>
</dbReference>
<dbReference type="EMBL" id="CP071793">
    <property type="protein sequence ID" value="QTD49552.1"/>
    <property type="molecule type" value="Genomic_DNA"/>
</dbReference>
<accession>A0A8A4TK88</accession>
<evidence type="ECO:0000256" key="1">
    <source>
        <dbReference type="SAM" id="MobiDB-lite"/>
    </source>
</evidence>
<evidence type="ECO:0000313" key="3">
    <source>
        <dbReference type="Proteomes" id="UP000663929"/>
    </source>
</evidence>
<protein>
    <recommendedName>
        <fullName evidence="4">Glycosyltransferase</fullName>
    </recommendedName>
</protein>
<dbReference type="Proteomes" id="UP000663929">
    <property type="component" value="Chromosome"/>
</dbReference>
<dbReference type="Pfam" id="PF13528">
    <property type="entry name" value="Glyco_trans_1_3"/>
    <property type="match status" value="1"/>
</dbReference>
<proteinExistence type="predicted"/>
<dbReference type="AlphaFoldDB" id="A0A8A4TK88"/>
<organism evidence="2 3">
    <name type="scientific">Sulfidibacter corallicola</name>
    <dbReference type="NCBI Taxonomy" id="2818388"/>
    <lineage>
        <taxon>Bacteria</taxon>
        <taxon>Pseudomonadati</taxon>
        <taxon>Acidobacteriota</taxon>
        <taxon>Holophagae</taxon>
        <taxon>Acanthopleuribacterales</taxon>
        <taxon>Acanthopleuribacteraceae</taxon>
        <taxon>Sulfidibacter</taxon>
    </lineage>
</organism>
<dbReference type="PANTHER" id="PTHR21015:SF22">
    <property type="entry name" value="GLYCOSYLTRANSFERASE"/>
    <property type="match status" value="1"/>
</dbReference>
<gene>
    <name evidence="2" type="ORF">J3U87_28530</name>
</gene>
<dbReference type="InterPro" id="IPR005262">
    <property type="entry name" value="MJ1255-like"/>
</dbReference>
<reference evidence="2" key="1">
    <citation type="submission" date="2021-03" db="EMBL/GenBank/DDBJ databases">
        <title>Acanthopleuribacteraceae sp. M133.</title>
        <authorList>
            <person name="Wang G."/>
        </authorList>
    </citation>
    <scope>NUCLEOTIDE SEQUENCE</scope>
    <source>
        <strain evidence="2">M133</strain>
    </source>
</reference>